<dbReference type="Proteomes" id="UP000283433">
    <property type="component" value="Unassembled WGS sequence"/>
</dbReference>
<comment type="caution">
    <text evidence="2">The sequence shown here is derived from an EMBL/GenBank/DDBJ whole genome shotgun (WGS) entry which is preliminary data.</text>
</comment>
<dbReference type="OrthoDB" id="7675395at2"/>
<dbReference type="AlphaFoldDB" id="A0A419SBC5"/>
<dbReference type="EMBL" id="MBTA01000001">
    <property type="protein sequence ID" value="RKD20119.1"/>
    <property type="molecule type" value="Genomic_DNA"/>
</dbReference>
<gene>
    <name evidence="2" type="ORF">BCY91_00390</name>
</gene>
<evidence type="ECO:0000256" key="1">
    <source>
        <dbReference type="SAM" id="SignalP"/>
    </source>
</evidence>
<dbReference type="RefSeq" id="WP_120180033.1">
    <property type="nucleotide sequence ID" value="NZ_MBTA01000001.1"/>
</dbReference>
<feature type="chain" id="PRO_5019257406" evidence="1">
    <location>
        <begin position="19"/>
        <end position="272"/>
    </location>
</feature>
<protein>
    <submittedName>
        <fullName evidence="2">GTP-binding protein</fullName>
    </submittedName>
</protein>
<organism evidence="2 3">
    <name type="scientific">Pelobium manganitolerans</name>
    <dbReference type="NCBI Taxonomy" id="1842495"/>
    <lineage>
        <taxon>Bacteria</taxon>
        <taxon>Pseudomonadati</taxon>
        <taxon>Bacteroidota</taxon>
        <taxon>Sphingobacteriia</taxon>
        <taxon>Sphingobacteriales</taxon>
        <taxon>Sphingobacteriaceae</taxon>
        <taxon>Pelobium</taxon>
    </lineage>
</organism>
<sequence>MKNAFLFLLMLCAGAASAQVKLEKLWETKDLATPESVLPFNGLLYVSLIDGEGNKADGKGGVAILKPNGEIADNNWVTGLNAPKGLGIFKGKLYVADLSEVVKIDLKTAKIEAKIPVEGAIFLNDIAINKAGEVFVSDTRLAKVYKIKNDKVELYADSVNNANGLKFINDELYILSGPQLVKFDKNKNKTLIASGLASGGDGLEPYKNGDFIATCWVGLVYHIKADGTLHLLMDTRADKINTADIGIDPTKNLLYIPTFLKNSVVAYRIVED</sequence>
<keyword evidence="1" id="KW-0732">Signal</keyword>
<evidence type="ECO:0000313" key="3">
    <source>
        <dbReference type="Proteomes" id="UP000283433"/>
    </source>
</evidence>
<name>A0A419SBC5_9SPHI</name>
<keyword evidence="3" id="KW-1185">Reference proteome</keyword>
<dbReference type="SUPFAM" id="SSF63829">
    <property type="entry name" value="Calcium-dependent phosphotriesterase"/>
    <property type="match status" value="1"/>
</dbReference>
<evidence type="ECO:0000313" key="2">
    <source>
        <dbReference type="EMBL" id="RKD20119.1"/>
    </source>
</evidence>
<proteinExistence type="predicted"/>
<accession>A0A419SBC5</accession>
<dbReference type="InterPro" id="IPR011042">
    <property type="entry name" value="6-blade_b-propeller_TolB-like"/>
</dbReference>
<reference evidence="2 3" key="1">
    <citation type="submission" date="2016-07" db="EMBL/GenBank/DDBJ databases">
        <title>Genome of Pelobium manganitolerans.</title>
        <authorList>
            <person name="Wu S."/>
            <person name="Wang G."/>
        </authorList>
    </citation>
    <scope>NUCLEOTIDE SEQUENCE [LARGE SCALE GENOMIC DNA]</scope>
    <source>
        <strain evidence="2 3">YS-25</strain>
    </source>
</reference>
<feature type="signal peptide" evidence="1">
    <location>
        <begin position="1"/>
        <end position="18"/>
    </location>
</feature>
<dbReference type="Gene3D" id="2.120.10.30">
    <property type="entry name" value="TolB, C-terminal domain"/>
    <property type="match status" value="1"/>
</dbReference>